<dbReference type="AlphaFoldDB" id="A0A2V5IJX0"/>
<dbReference type="Pfam" id="PF00023">
    <property type="entry name" value="Ank"/>
    <property type="match status" value="1"/>
</dbReference>
<name>A0A2V5IJX0_ASPV1</name>
<sequence length="331" mass="36296">MSVVQSPAMIIREPHVNQVVRQNALLQAIHGGYQPIVELLLKAGANPNDEDVYHGTCNPALMVAIPSEGIFRCLLEAGASPGRMGVEETTVAAVVLGSGRTALVQMLLDREFDLPLLMGRASFIHQAIGGGRAVFELLLRQQRWDDLLLPENLPGMACEQAFCVAANTGRVEMVQFLIDLGLQSRLPRPRQVASFYMAAKSMDRPDADPSATIDLLLRCGEDINQTVGGHTALDRAALMRNPSCVRLLLRHGANPLPHSGTRRSPLLNACVTQSKEVVEVLLQAIDATVTPLEVIRPYLEAAEEGARSMGWLGIQKFLQQWYYRRLYPADS</sequence>
<dbReference type="InterPro" id="IPR036770">
    <property type="entry name" value="Ankyrin_rpt-contain_sf"/>
</dbReference>
<protein>
    <submittedName>
        <fullName evidence="2">Ankyrin</fullName>
    </submittedName>
</protein>
<dbReference type="PROSITE" id="PS50297">
    <property type="entry name" value="ANK_REP_REGION"/>
    <property type="match status" value="1"/>
</dbReference>
<dbReference type="STRING" id="1450538.A0A2V5IJX0"/>
<dbReference type="PANTHER" id="PTHR46224">
    <property type="entry name" value="ANKYRIN REPEAT FAMILY PROTEIN"/>
    <property type="match status" value="1"/>
</dbReference>
<dbReference type="OMA" id="TITPYHE"/>
<evidence type="ECO:0000313" key="2">
    <source>
        <dbReference type="EMBL" id="PYI20076.1"/>
    </source>
</evidence>
<keyword evidence="3" id="KW-1185">Reference proteome</keyword>
<dbReference type="PANTHER" id="PTHR46224:SF64">
    <property type="entry name" value="IQ MOTIF AND ANKYRIN REPEAT DOMAIN-CONTAINING PROTEIN 1"/>
    <property type="match status" value="1"/>
</dbReference>
<dbReference type="Proteomes" id="UP000249829">
    <property type="component" value="Unassembled WGS sequence"/>
</dbReference>
<gene>
    <name evidence="2" type="ORF">BO99DRAFT_442544</name>
</gene>
<evidence type="ECO:0000313" key="3">
    <source>
        <dbReference type="Proteomes" id="UP000249829"/>
    </source>
</evidence>
<evidence type="ECO:0000256" key="1">
    <source>
        <dbReference type="PROSITE-ProRule" id="PRU00023"/>
    </source>
</evidence>
<feature type="repeat" description="ANK" evidence="1">
    <location>
        <begin position="228"/>
        <end position="254"/>
    </location>
</feature>
<dbReference type="PROSITE" id="PS50088">
    <property type="entry name" value="ANK_REPEAT"/>
    <property type="match status" value="2"/>
</dbReference>
<reference evidence="2 3" key="1">
    <citation type="submission" date="2018-02" db="EMBL/GenBank/DDBJ databases">
        <title>The genomes of Aspergillus section Nigri reveals drivers in fungal speciation.</title>
        <authorList>
            <consortium name="DOE Joint Genome Institute"/>
            <person name="Vesth T.C."/>
            <person name="Nybo J."/>
            <person name="Theobald S."/>
            <person name="Brandl J."/>
            <person name="Frisvad J.C."/>
            <person name="Nielsen K.F."/>
            <person name="Lyhne E.K."/>
            <person name="Kogle M.E."/>
            <person name="Kuo A."/>
            <person name="Riley R."/>
            <person name="Clum A."/>
            <person name="Nolan M."/>
            <person name="Lipzen A."/>
            <person name="Salamov A."/>
            <person name="Henrissat B."/>
            <person name="Wiebenga A."/>
            <person name="De vries R.P."/>
            <person name="Grigoriev I.V."/>
            <person name="Mortensen U.H."/>
            <person name="Andersen M.R."/>
            <person name="Baker S.E."/>
        </authorList>
    </citation>
    <scope>NUCLEOTIDE SEQUENCE [LARGE SCALE GENOMIC DNA]</scope>
    <source>
        <strain evidence="2 3">CBS 115571</strain>
    </source>
</reference>
<dbReference type="InterPro" id="IPR051616">
    <property type="entry name" value="Cul2-RING_E3_ligase_SR"/>
</dbReference>
<organism evidence="2 3">
    <name type="scientific">Aspergillus violaceofuscus (strain CBS 115571)</name>
    <dbReference type="NCBI Taxonomy" id="1450538"/>
    <lineage>
        <taxon>Eukaryota</taxon>
        <taxon>Fungi</taxon>
        <taxon>Dikarya</taxon>
        <taxon>Ascomycota</taxon>
        <taxon>Pezizomycotina</taxon>
        <taxon>Eurotiomycetes</taxon>
        <taxon>Eurotiomycetidae</taxon>
        <taxon>Eurotiales</taxon>
        <taxon>Aspergillaceae</taxon>
        <taxon>Aspergillus</taxon>
    </lineage>
</organism>
<dbReference type="InterPro" id="IPR002110">
    <property type="entry name" value="Ankyrin_rpt"/>
</dbReference>
<dbReference type="SMART" id="SM00248">
    <property type="entry name" value="ANK"/>
    <property type="match status" value="5"/>
</dbReference>
<dbReference type="SUPFAM" id="SSF48403">
    <property type="entry name" value="Ankyrin repeat"/>
    <property type="match status" value="1"/>
</dbReference>
<proteinExistence type="predicted"/>
<dbReference type="Gene3D" id="1.25.40.20">
    <property type="entry name" value="Ankyrin repeat-containing domain"/>
    <property type="match status" value="2"/>
</dbReference>
<dbReference type="Pfam" id="PF12796">
    <property type="entry name" value="Ank_2"/>
    <property type="match status" value="1"/>
</dbReference>
<dbReference type="EMBL" id="KZ825128">
    <property type="protein sequence ID" value="PYI20076.1"/>
    <property type="molecule type" value="Genomic_DNA"/>
</dbReference>
<accession>A0A2V5IJX0</accession>
<feature type="repeat" description="ANK" evidence="1">
    <location>
        <begin position="20"/>
        <end position="52"/>
    </location>
</feature>
<keyword evidence="1" id="KW-0040">ANK repeat</keyword>